<evidence type="ECO:0008006" key="5">
    <source>
        <dbReference type="Google" id="ProtNLM"/>
    </source>
</evidence>
<keyword evidence="2" id="KW-0472">Membrane</keyword>
<keyword evidence="2" id="KW-0812">Transmembrane</keyword>
<protein>
    <recommendedName>
        <fullName evidence="5">Polysaccharide chain length determinant N-terminal domain-containing protein</fullName>
    </recommendedName>
</protein>
<comment type="caution">
    <text evidence="3">The sequence shown here is derived from an EMBL/GenBank/DDBJ whole genome shotgun (WGS) entry which is preliminary data.</text>
</comment>
<evidence type="ECO:0000256" key="2">
    <source>
        <dbReference type="SAM" id="Phobius"/>
    </source>
</evidence>
<gene>
    <name evidence="3" type="ORF">J2X26_000264</name>
</gene>
<feature type="transmembrane region" description="Helical" evidence="2">
    <location>
        <begin position="182"/>
        <end position="201"/>
    </location>
</feature>
<keyword evidence="4" id="KW-1185">Reference proteome</keyword>
<dbReference type="RefSeq" id="WP_307489150.1">
    <property type="nucleotide sequence ID" value="NZ_JAUSVB010000001.1"/>
</dbReference>
<name>A0ABU0E9M8_9CELL</name>
<evidence type="ECO:0000313" key="3">
    <source>
        <dbReference type="EMBL" id="MDQ0371967.1"/>
    </source>
</evidence>
<dbReference type="EMBL" id="JAUSVB010000001">
    <property type="protein sequence ID" value="MDQ0371967.1"/>
    <property type="molecule type" value="Genomic_DNA"/>
</dbReference>
<evidence type="ECO:0000256" key="1">
    <source>
        <dbReference type="SAM" id="MobiDB-lite"/>
    </source>
</evidence>
<feature type="transmembrane region" description="Helical" evidence="2">
    <location>
        <begin position="12"/>
        <end position="32"/>
    </location>
</feature>
<sequence>MTIWDALLALVHRWYVLLGAVLIGLLASYVAVSAEGAYWSKAEVTFLAPTSAINPNALRTTSSDLIIAAGAVAKRVNGNATWNQMADPAATIVGQGIVDGSQVKLPDHGGQWSRVYPRQVLDVQVSGPTAEVVRTRRAQLLESIDTELAGLQQGVAPSDRITTAVVPAAPSIIYIHGSKVRALVMIWVLVGVGVLAAIQILEPHSRQPWSGAVPALVPSGAPGRRAAPGTLRTRLVGHPPRGKRPAVPPDGHADGIGWTTATAAAHVDRRRPAADQQAGVSRRHGRAAPRGAARRAGRRPGRT</sequence>
<reference evidence="3 4" key="1">
    <citation type="submission" date="2023-07" db="EMBL/GenBank/DDBJ databases">
        <title>Sorghum-associated microbial communities from plants grown in Nebraska, USA.</title>
        <authorList>
            <person name="Schachtman D."/>
        </authorList>
    </citation>
    <scope>NUCLEOTIDE SEQUENCE [LARGE SCALE GENOMIC DNA]</scope>
    <source>
        <strain evidence="3 4">BE332</strain>
    </source>
</reference>
<dbReference type="Proteomes" id="UP001239626">
    <property type="component" value="Unassembled WGS sequence"/>
</dbReference>
<feature type="region of interest" description="Disordered" evidence="1">
    <location>
        <begin position="220"/>
        <end position="303"/>
    </location>
</feature>
<keyword evidence="2" id="KW-1133">Transmembrane helix</keyword>
<feature type="compositionally biased region" description="Basic residues" evidence="1">
    <location>
        <begin position="281"/>
        <end position="303"/>
    </location>
</feature>
<organism evidence="3 4">
    <name type="scientific">Cellulomonas humilata</name>
    <dbReference type="NCBI Taxonomy" id="144055"/>
    <lineage>
        <taxon>Bacteria</taxon>
        <taxon>Bacillati</taxon>
        <taxon>Actinomycetota</taxon>
        <taxon>Actinomycetes</taxon>
        <taxon>Micrococcales</taxon>
        <taxon>Cellulomonadaceae</taxon>
        <taxon>Cellulomonas</taxon>
    </lineage>
</organism>
<proteinExistence type="predicted"/>
<accession>A0ABU0E9M8</accession>
<evidence type="ECO:0000313" key="4">
    <source>
        <dbReference type="Proteomes" id="UP001239626"/>
    </source>
</evidence>